<keyword evidence="9" id="KW-1185">Reference proteome</keyword>
<evidence type="ECO:0000256" key="3">
    <source>
        <dbReference type="ARBA" id="ARBA00023004"/>
    </source>
</evidence>
<dbReference type="RefSeq" id="WP_184676465.1">
    <property type="nucleotide sequence ID" value="NZ_JACHGY010000001.1"/>
</dbReference>
<sequence length="109" mass="11885">MPNWTDLGTAQDFPPDAQVCTHATIDDGKKQEVVVFNINGELHCMANICPHAGLPLGDGERRGLTITCPYHGYTYNIRNGSDLDDPEFGLPATVYPIRVEGDTVQIDLG</sequence>
<dbReference type="Pfam" id="PF00355">
    <property type="entry name" value="Rieske"/>
    <property type="match status" value="1"/>
</dbReference>
<protein>
    <submittedName>
        <fullName evidence="8">Nitrite reductase/ring-hydroxylating ferredoxin subunit</fullName>
    </submittedName>
</protein>
<dbReference type="PROSITE" id="PS51296">
    <property type="entry name" value="RIESKE"/>
    <property type="match status" value="1"/>
</dbReference>
<evidence type="ECO:0000313" key="8">
    <source>
        <dbReference type="EMBL" id="MBB6428911.1"/>
    </source>
</evidence>
<evidence type="ECO:0000256" key="4">
    <source>
        <dbReference type="ARBA" id="ARBA00023014"/>
    </source>
</evidence>
<comment type="caution">
    <text evidence="8">The sequence shown here is derived from an EMBL/GenBank/DDBJ whole genome shotgun (WGS) entry which is preliminary data.</text>
</comment>
<keyword evidence="3" id="KW-0408">Iron</keyword>
<dbReference type="InterPro" id="IPR036922">
    <property type="entry name" value="Rieske_2Fe-2S_sf"/>
</dbReference>
<dbReference type="Gene3D" id="2.102.10.10">
    <property type="entry name" value="Rieske [2Fe-2S] iron-sulphur domain"/>
    <property type="match status" value="1"/>
</dbReference>
<evidence type="ECO:0000256" key="5">
    <source>
        <dbReference type="ARBA" id="ARBA00034078"/>
    </source>
</evidence>
<accession>A0A7X0LJS8</accession>
<feature type="domain" description="Rieske" evidence="7">
    <location>
        <begin position="17"/>
        <end position="106"/>
    </location>
</feature>
<dbReference type="EMBL" id="JACHGY010000001">
    <property type="protein sequence ID" value="MBB6428911.1"/>
    <property type="molecule type" value="Genomic_DNA"/>
</dbReference>
<proteinExistence type="inferred from homology"/>
<keyword evidence="2" id="KW-0479">Metal-binding</keyword>
<reference evidence="8 9" key="1">
    <citation type="submission" date="2020-08" db="EMBL/GenBank/DDBJ databases">
        <title>Genomic Encyclopedia of Type Strains, Phase IV (KMG-IV): sequencing the most valuable type-strain genomes for metagenomic binning, comparative biology and taxonomic classification.</title>
        <authorList>
            <person name="Goeker M."/>
        </authorList>
    </citation>
    <scope>NUCLEOTIDE SEQUENCE [LARGE SCALE GENOMIC DNA]</scope>
    <source>
        <strain evidence="8 9">DSM 103725</strain>
    </source>
</reference>
<dbReference type="CDD" id="cd03467">
    <property type="entry name" value="Rieske"/>
    <property type="match status" value="1"/>
</dbReference>
<evidence type="ECO:0000313" key="9">
    <source>
        <dbReference type="Proteomes" id="UP000541810"/>
    </source>
</evidence>
<dbReference type="Proteomes" id="UP000541810">
    <property type="component" value="Unassembled WGS sequence"/>
</dbReference>
<name>A0A7X0LJS8_9BACT</name>
<dbReference type="SUPFAM" id="SSF50022">
    <property type="entry name" value="ISP domain"/>
    <property type="match status" value="1"/>
</dbReference>
<evidence type="ECO:0000256" key="6">
    <source>
        <dbReference type="ARBA" id="ARBA00038001"/>
    </source>
</evidence>
<organism evidence="8 9">
    <name type="scientific">Algisphaera agarilytica</name>
    <dbReference type="NCBI Taxonomy" id="1385975"/>
    <lineage>
        <taxon>Bacteria</taxon>
        <taxon>Pseudomonadati</taxon>
        <taxon>Planctomycetota</taxon>
        <taxon>Phycisphaerae</taxon>
        <taxon>Phycisphaerales</taxon>
        <taxon>Phycisphaeraceae</taxon>
        <taxon>Algisphaera</taxon>
    </lineage>
</organism>
<evidence type="ECO:0000259" key="7">
    <source>
        <dbReference type="PROSITE" id="PS51296"/>
    </source>
</evidence>
<gene>
    <name evidence="8" type="ORF">HNQ40_000717</name>
</gene>
<evidence type="ECO:0000256" key="1">
    <source>
        <dbReference type="ARBA" id="ARBA00022714"/>
    </source>
</evidence>
<dbReference type="InterPro" id="IPR017941">
    <property type="entry name" value="Rieske_2Fe-2S"/>
</dbReference>
<dbReference type="PANTHER" id="PTHR21496:SF0">
    <property type="entry name" value="RIESKE DOMAIN-CONTAINING PROTEIN"/>
    <property type="match status" value="1"/>
</dbReference>
<comment type="cofactor">
    <cofactor evidence="5">
        <name>[2Fe-2S] cluster</name>
        <dbReference type="ChEBI" id="CHEBI:190135"/>
    </cofactor>
</comment>
<dbReference type="GO" id="GO:0051537">
    <property type="term" value="F:2 iron, 2 sulfur cluster binding"/>
    <property type="evidence" value="ECO:0007669"/>
    <property type="project" value="UniProtKB-KW"/>
</dbReference>
<dbReference type="GO" id="GO:0046872">
    <property type="term" value="F:metal ion binding"/>
    <property type="evidence" value="ECO:0007669"/>
    <property type="project" value="UniProtKB-KW"/>
</dbReference>
<dbReference type="PANTHER" id="PTHR21496">
    <property type="entry name" value="FERREDOXIN-RELATED"/>
    <property type="match status" value="1"/>
</dbReference>
<keyword evidence="4" id="KW-0411">Iron-sulfur</keyword>
<comment type="similarity">
    <text evidence="6">Belongs to the bacterial ring-hydroxylating dioxygenase ferredoxin component family.</text>
</comment>
<evidence type="ECO:0000256" key="2">
    <source>
        <dbReference type="ARBA" id="ARBA00022723"/>
    </source>
</evidence>
<keyword evidence="1" id="KW-0001">2Fe-2S</keyword>
<dbReference type="AlphaFoldDB" id="A0A7X0LJS8"/>